<sequence>MTVSAHNPRRLLLSAMIQVYKLVRTRVFVDGARVGPDWTRDSLHIHHPHRQFCARPDATQRRNRSQ</sequence>
<dbReference type="InParanoid" id="A0A369JQH9"/>
<dbReference type="AlphaFoldDB" id="A0A369JQH9"/>
<evidence type="ECO:0000313" key="1">
    <source>
        <dbReference type="EMBL" id="RDB24511.1"/>
    </source>
</evidence>
<accession>A0A369JQH9</accession>
<protein>
    <submittedName>
        <fullName evidence="1">Uncharacterized protein</fullName>
    </submittedName>
</protein>
<evidence type="ECO:0000313" key="2">
    <source>
        <dbReference type="Proteomes" id="UP000076154"/>
    </source>
</evidence>
<proteinExistence type="predicted"/>
<dbReference type="Proteomes" id="UP000076154">
    <property type="component" value="Unassembled WGS sequence"/>
</dbReference>
<comment type="caution">
    <text evidence="1">The sequence shown here is derived from an EMBL/GenBank/DDBJ whole genome shotgun (WGS) entry which is preliminary data.</text>
</comment>
<organism evidence="1 2">
    <name type="scientific">Hypsizygus marmoreus</name>
    <name type="common">White beech mushroom</name>
    <name type="synonym">Agaricus marmoreus</name>
    <dbReference type="NCBI Taxonomy" id="39966"/>
    <lineage>
        <taxon>Eukaryota</taxon>
        <taxon>Fungi</taxon>
        <taxon>Dikarya</taxon>
        <taxon>Basidiomycota</taxon>
        <taxon>Agaricomycotina</taxon>
        <taxon>Agaricomycetes</taxon>
        <taxon>Agaricomycetidae</taxon>
        <taxon>Agaricales</taxon>
        <taxon>Tricholomatineae</taxon>
        <taxon>Lyophyllaceae</taxon>
        <taxon>Hypsizygus</taxon>
    </lineage>
</organism>
<gene>
    <name evidence="1" type="ORF">Hypma_008311</name>
</gene>
<keyword evidence="2" id="KW-1185">Reference proteome</keyword>
<dbReference type="EMBL" id="LUEZ02000043">
    <property type="protein sequence ID" value="RDB24511.1"/>
    <property type="molecule type" value="Genomic_DNA"/>
</dbReference>
<name>A0A369JQH9_HYPMA</name>
<reference evidence="1" key="1">
    <citation type="submission" date="2018-04" db="EMBL/GenBank/DDBJ databases">
        <title>Whole genome sequencing of Hypsizygus marmoreus.</title>
        <authorList>
            <person name="Choi I.-G."/>
            <person name="Min B."/>
            <person name="Kim J.-G."/>
            <person name="Kim S."/>
            <person name="Oh Y.-L."/>
            <person name="Kong W.-S."/>
            <person name="Park H."/>
            <person name="Jeong J."/>
            <person name="Song E.-S."/>
        </authorList>
    </citation>
    <scope>NUCLEOTIDE SEQUENCE [LARGE SCALE GENOMIC DNA]</scope>
    <source>
        <strain evidence="1">51987-8</strain>
    </source>
</reference>